<dbReference type="PROSITE" id="PS51837">
    <property type="entry name" value="LITAF"/>
    <property type="match status" value="1"/>
</dbReference>
<evidence type="ECO:0000256" key="6">
    <source>
        <dbReference type="ARBA" id="ARBA00022833"/>
    </source>
</evidence>
<dbReference type="EMBL" id="CAJOAZ010000229">
    <property type="protein sequence ID" value="CAF3584715.1"/>
    <property type="molecule type" value="Genomic_DNA"/>
</dbReference>
<keyword evidence="5" id="KW-0479">Metal-binding</keyword>
<dbReference type="EMBL" id="CAJNOE010000974">
    <property type="protein sequence ID" value="CAF1368015.1"/>
    <property type="molecule type" value="Genomic_DNA"/>
</dbReference>
<dbReference type="EMBL" id="CAJNON010001041">
    <property type="protein sequence ID" value="CAF1420227.1"/>
    <property type="molecule type" value="Genomic_DNA"/>
</dbReference>
<evidence type="ECO:0000313" key="16">
    <source>
        <dbReference type="EMBL" id="CAF3707619.1"/>
    </source>
</evidence>
<keyword evidence="6" id="KW-0862">Zinc</keyword>
<dbReference type="EMBL" id="CAJOBB010000568">
    <property type="protein sequence ID" value="CAF3707619.1"/>
    <property type="molecule type" value="Genomic_DNA"/>
</dbReference>
<evidence type="ECO:0000256" key="3">
    <source>
        <dbReference type="ARBA" id="ARBA00004630"/>
    </source>
</evidence>
<protein>
    <recommendedName>
        <fullName evidence="10">LITAF domain-containing protein</fullName>
    </recommendedName>
</protein>
<dbReference type="GO" id="GO:0008270">
    <property type="term" value="F:zinc ion binding"/>
    <property type="evidence" value="ECO:0007669"/>
    <property type="project" value="TreeGrafter"/>
</dbReference>
<evidence type="ECO:0000256" key="5">
    <source>
        <dbReference type="ARBA" id="ARBA00022723"/>
    </source>
</evidence>
<evidence type="ECO:0000256" key="7">
    <source>
        <dbReference type="ARBA" id="ARBA00023136"/>
    </source>
</evidence>
<dbReference type="EMBL" id="CAJOAY010000547">
    <property type="protein sequence ID" value="CAF3689461.1"/>
    <property type="molecule type" value="Genomic_DNA"/>
</dbReference>
<comment type="similarity">
    <text evidence="4">Belongs to the CDIP1/LITAF family.</text>
</comment>
<evidence type="ECO:0000313" key="11">
    <source>
        <dbReference type="EMBL" id="CAF1368015.1"/>
    </source>
</evidence>
<evidence type="ECO:0000313" key="13">
    <source>
        <dbReference type="EMBL" id="CAF1420227.1"/>
    </source>
</evidence>
<dbReference type="GO" id="GO:0031902">
    <property type="term" value="C:late endosome membrane"/>
    <property type="evidence" value="ECO:0007669"/>
    <property type="project" value="UniProtKB-SubCell"/>
</dbReference>
<gene>
    <name evidence="11" type="ORF">IZO911_LOCUS37699</name>
    <name evidence="12" type="ORF">JYZ213_LOCUS36527</name>
    <name evidence="16" type="ORF">KXQ929_LOCUS11500</name>
    <name evidence="15" type="ORF">OKA104_LOCUS11696</name>
    <name evidence="14" type="ORF">OXD698_LOCUS5590</name>
    <name evidence="13" type="ORF">VCS650_LOCUS37665</name>
</gene>
<sequence>MAGAIHPQDMTTQSAPPPYSVYDESKNGVPYQQQGSPPTHASNFGVPPQPIPVYTQTTFLQPMMTMPLVSRSPMHTQCPRCHQQIITNVQYETGGGTWLIAFLICLFGGVFGCCLIPLCVTDCQDAIHTCPACHNHIARRNVF</sequence>
<dbReference type="OrthoDB" id="5599753at2759"/>
<evidence type="ECO:0000256" key="8">
    <source>
        <dbReference type="SAM" id="MobiDB-lite"/>
    </source>
</evidence>
<evidence type="ECO:0000256" key="2">
    <source>
        <dbReference type="ARBA" id="ARBA00004481"/>
    </source>
</evidence>
<dbReference type="GO" id="GO:0005765">
    <property type="term" value="C:lysosomal membrane"/>
    <property type="evidence" value="ECO:0007669"/>
    <property type="project" value="UniProtKB-SubCell"/>
</dbReference>
<comment type="caution">
    <text evidence="13">The sequence shown here is derived from an EMBL/GenBank/DDBJ whole genome shotgun (WGS) entry which is preliminary data.</text>
</comment>
<evidence type="ECO:0000313" key="15">
    <source>
        <dbReference type="EMBL" id="CAF3689461.1"/>
    </source>
</evidence>
<evidence type="ECO:0000256" key="4">
    <source>
        <dbReference type="ARBA" id="ARBA00005975"/>
    </source>
</evidence>
<dbReference type="Proteomes" id="UP000663891">
    <property type="component" value="Unassembled WGS sequence"/>
</dbReference>
<proteinExistence type="inferred from homology"/>
<feature type="domain" description="LITAF" evidence="10">
    <location>
        <begin position="55"/>
        <end position="142"/>
    </location>
</feature>
<dbReference type="Pfam" id="PF10601">
    <property type="entry name" value="zf-LITAF-like"/>
    <property type="match status" value="1"/>
</dbReference>
<comment type="subcellular location">
    <subcellularLocation>
        <location evidence="2">Endosome membrane</location>
        <topology evidence="2">Peripheral membrane protein</topology>
    </subcellularLocation>
    <subcellularLocation>
        <location evidence="1">Late endosome membrane</location>
    </subcellularLocation>
    <subcellularLocation>
        <location evidence="3">Lysosome membrane</location>
        <topology evidence="3">Peripheral membrane protein</topology>
        <orientation evidence="3">Cytoplasmic side</orientation>
    </subcellularLocation>
</comment>
<evidence type="ECO:0000256" key="1">
    <source>
        <dbReference type="ARBA" id="ARBA00004414"/>
    </source>
</evidence>
<organism evidence="13 17">
    <name type="scientific">Adineta steineri</name>
    <dbReference type="NCBI Taxonomy" id="433720"/>
    <lineage>
        <taxon>Eukaryota</taxon>
        <taxon>Metazoa</taxon>
        <taxon>Spiralia</taxon>
        <taxon>Gnathifera</taxon>
        <taxon>Rotifera</taxon>
        <taxon>Eurotatoria</taxon>
        <taxon>Bdelloidea</taxon>
        <taxon>Adinetida</taxon>
        <taxon>Adinetidae</taxon>
        <taxon>Adineta</taxon>
    </lineage>
</organism>
<keyword evidence="7 9" id="KW-0472">Membrane</keyword>
<reference evidence="13" key="1">
    <citation type="submission" date="2021-02" db="EMBL/GenBank/DDBJ databases">
        <authorList>
            <person name="Nowell W R."/>
        </authorList>
    </citation>
    <scope>NUCLEOTIDE SEQUENCE</scope>
</reference>
<dbReference type="Proteomes" id="UP000663845">
    <property type="component" value="Unassembled WGS sequence"/>
</dbReference>
<dbReference type="PANTHER" id="PTHR23292">
    <property type="entry name" value="LIPOPOLYSACCHARIDE-INDUCED TUMOR NECROSIS FACTOR-ALPHA FACTOR"/>
    <property type="match status" value="1"/>
</dbReference>
<evidence type="ECO:0000313" key="12">
    <source>
        <dbReference type="EMBL" id="CAF1378538.1"/>
    </source>
</evidence>
<dbReference type="Proteomes" id="UP000663844">
    <property type="component" value="Unassembled WGS sequence"/>
</dbReference>
<feature type="compositionally biased region" description="Polar residues" evidence="8">
    <location>
        <begin position="30"/>
        <end position="42"/>
    </location>
</feature>
<evidence type="ECO:0000313" key="14">
    <source>
        <dbReference type="EMBL" id="CAF3584715.1"/>
    </source>
</evidence>
<keyword evidence="9" id="KW-0812">Transmembrane</keyword>
<evidence type="ECO:0000256" key="9">
    <source>
        <dbReference type="SAM" id="Phobius"/>
    </source>
</evidence>
<name>A0A815MGA1_9BILA</name>
<dbReference type="Proteomes" id="UP000663868">
    <property type="component" value="Unassembled WGS sequence"/>
</dbReference>
<dbReference type="SMART" id="SM00714">
    <property type="entry name" value="LITAF"/>
    <property type="match status" value="1"/>
</dbReference>
<dbReference type="InterPro" id="IPR006629">
    <property type="entry name" value="LITAF"/>
</dbReference>
<dbReference type="EMBL" id="CAJNOG010000893">
    <property type="protein sequence ID" value="CAF1378538.1"/>
    <property type="molecule type" value="Genomic_DNA"/>
</dbReference>
<dbReference type="Proteomes" id="UP000663881">
    <property type="component" value="Unassembled WGS sequence"/>
</dbReference>
<dbReference type="InterPro" id="IPR037519">
    <property type="entry name" value="LITAF_fam"/>
</dbReference>
<accession>A0A815MGA1</accession>
<dbReference type="Proteomes" id="UP000663860">
    <property type="component" value="Unassembled WGS sequence"/>
</dbReference>
<evidence type="ECO:0000259" key="10">
    <source>
        <dbReference type="PROSITE" id="PS51837"/>
    </source>
</evidence>
<evidence type="ECO:0000313" key="17">
    <source>
        <dbReference type="Proteomes" id="UP000663891"/>
    </source>
</evidence>
<dbReference type="AlphaFoldDB" id="A0A815MGA1"/>
<feature type="region of interest" description="Disordered" evidence="8">
    <location>
        <begin position="1"/>
        <end position="49"/>
    </location>
</feature>
<feature type="transmembrane region" description="Helical" evidence="9">
    <location>
        <begin position="98"/>
        <end position="118"/>
    </location>
</feature>
<dbReference type="PANTHER" id="PTHR23292:SF6">
    <property type="entry name" value="FI16602P1-RELATED"/>
    <property type="match status" value="1"/>
</dbReference>
<keyword evidence="9" id="KW-1133">Transmembrane helix</keyword>